<feature type="chain" id="PRO_5013277064" evidence="1">
    <location>
        <begin position="21"/>
        <end position="191"/>
    </location>
</feature>
<evidence type="ECO:0000313" key="3">
    <source>
        <dbReference type="Proteomes" id="UP000193067"/>
    </source>
</evidence>
<keyword evidence="3" id="KW-1185">Reference proteome</keyword>
<accession>A0A1Y2IVT5</accession>
<reference evidence="2 3" key="1">
    <citation type="journal article" date="2015" name="Biotechnol. Biofuels">
        <title>Enhanced degradation of softwood versus hardwood by the white-rot fungus Pycnoporus coccineus.</title>
        <authorList>
            <person name="Couturier M."/>
            <person name="Navarro D."/>
            <person name="Chevret D."/>
            <person name="Henrissat B."/>
            <person name="Piumi F."/>
            <person name="Ruiz-Duenas F.J."/>
            <person name="Martinez A.T."/>
            <person name="Grigoriev I.V."/>
            <person name="Riley R."/>
            <person name="Lipzen A."/>
            <person name="Berrin J.G."/>
            <person name="Master E.R."/>
            <person name="Rosso M.N."/>
        </authorList>
    </citation>
    <scope>NUCLEOTIDE SEQUENCE [LARGE SCALE GENOMIC DNA]</scope>
    <source>
        <strain evidence="2 3">BRFM310</strain>
    </source>
</reference>
<protein>
    <submittedName>
        <fullName evidence="2">Uncharacterized protein</fullName>
    </submittedName>
</protein>
<proteinExistence type="predicted"/>
<sequence length="191" mass="21857">MHSGWTATCLRLLGRGVVQALTYWQEHTLAKNFDSEPAGKAKCHIAYYRSTLLPFWCEKMLVICSDADQDRAPRQIGLQTVTLEGRNITWTPTRDGSNMMFAHDESLMISQSRGCGTMQRRPVSDVVATPFIHRVRPVAFGQWFWCSRVQISICWVLRYQGCHEQSYRQCIIGQGILECMVPLTRTTLIMP</sequence>
<gene>
    <name evidence="2" type="ORF">PYCCODRAFT_1433056</name>
</gene>
<evidence type="ECO:0000313" key="2">
    <source>
        <dbReference type="EMBL" id="OSD04724.1"/>
    </source>
</evidence>
<dbReference type="EMBL" id="KZ084095">
    <property type="protein sequence ID" value="OSD04724.1"/>
    <property type="molecule type" value="Genomic_DNA"/>
</dbReference>
<dbReference type="Proteomes" id="UP000193067">
    <property type="component" value="Unassembled WGS sequence"/>
</dbReference>
<dbReference type="AlphaFoldDB" id="A0A1Y2IVT5"/>
<keyword evidence="1" id="KW-0732">Signal</keyword>
<evidence type="ECO:0000256" key="1">
    <source>
        <dbReference type="SAM" id="SignalP"/>
    </source>
</evidence>
<organism evidence="2 3">
    <name type="scientific">Trametes coccinea (strain BRFM310)</name>
    <name type="common">Pycnoporus coccineus</name>
    <dbReference type="NCBI Taxonomy" id="1353009"/>
    <lineage>
        <taxon>Eukaryota</taxon>
        <taxon>Fungi</taxon>
        <taxon>Dikarya</taxon>
        <taxon>Basidiomycota</taxon>
        <taxon>Agaricomycotina</taxon>
        <taxon>Agaricomycetes</taxon>
        <taxon>Polyporales</taxon>
        <taxon>Polyporaceae</taxon>
        <taxon>Trametes</taxon>
    </lineage>
</organism>
<feature type="signal peptide" evidence="1">
    <location>
        <begin position="1"/>
        <end position="20"/>
    </location>
</feature>
<name>A0A1Y2IVT5_TRAC3</name>